<dbReference type="InterPro" id="IPR002636">
    <property type="entry name" value="DUF29"/>
</dbReference>
<dbReference type="RefSeq" id="WP_090018278.1">
    <property type="nucleotide sequence ID" value="NZ_FNCE01000001.1"/>
</dbReference>
<evidence type="ECO:0000313" key="2">
    <source>
        <dbReference type="Proteomes" id="UP000199415"/>
    </source>
</evidence>
<dbReference type="PANTHER" id="PTHR34235">
    <property type="entry name" value="SLR1203 PROTEIN-RELATED"/>
    <property type="match status" value="1"/>
</dbReference>
<dbReference type="Proteomes" id="UP000199415">
    <property type="component" value="Unassembled WGS sequence"/>
</dbReference>
<reference evidence="1 2" key="1">
    <citation type="submission" date="2016-10" db="EMBL/GenBank/DDBJ databases">
        <authorList>
            <person name="de Groot N.N."/>
        </authorList>
    </citation>
    <scope>NUCLEOTIDE SEQUENCE [LARGE SCALE GENOMIC DNA]</scope>
    <source>
        <strain evidence="1 2">DSM 25584</strain>
    </source>
</reference>
<evidence type="ECO:0008006" key="3">
    <source>
        <dbReference type="Google" id="ProtNLM"/>
    </source>
</evidence>
<dbReference type="OrthoDB" id="425753at2"/>
<dbReference type="STRING" id="1082479.SAMN05216241_101230"/>
<gene>
    <name evidence="1" type="ORF">SAMN05216241_101230</name>
</gene>
<accession>A0A1G7LFJ8</accession>
<dbReference type="AlphaFoldDB" id="A0A1G7LFJ8"/>
<keyword evidence="2" id="KW-1185">Reference proteome</keyword>
<protein>
    <recommendedName>
        <fullName evidence="3">DUF29 domain-containing protein</fullName>
    </recommendedName>
</protein>
<dbReference type="EMBL" id="FNCE01000001">
    <property type="protein sequence ID" value="SDF48248.1"/>
    <property type="molecule type" value="Genomic_DNA"/>
</dbReference>
<sequence>MPPTSDSPLYERDFYLWTQDQAARLRAMARDNDLDAENLAEEVEALGRSERTAVERNLVQVVAHLLEHAWIDAPDPHTHWRREIVAHQQAAQDSFTPGMRQHLDMARIWRRAYQLANAKFADHSEASLPRHAECPFTLDELLRADFDIEEARTRLHRALGRDTDGA</sequence>
<dbReference type="Gene3D" id="1.20.1220.20">
    <property type="entry name" value="Uncharcterised protein PF01724"/>
    <property type="match status" value="1"/>
</dbReference>
<evidence type="ECO:0000313" key="1">
    <source>
        <dbReference type="EMBL" id="SDF48248.1"/>
    </source>
</evidence>
<name>A0A1G7LFJ8_9PROT</name>
<organism evidence="1 2">
    <name type="scientific">Limimonas halophila</name>
    <dbReference type="NCBI Taxonomy" id="1082479"/>
    <lineage>
        <taxon>Bacteria</taxon>
        <taxon>Pseudomonadati</taxon>
        <taxon>Pseudomonadota</taxon>
        <taxon>Alphaproteobacteria</taxon>
        <taxon>Rhodospirillales</taxon>
        <taxon>Rhodovibrionaceae</taxon>
        <taxon>Limimonas</taxon>
    </lineage>
</organism>
<proteinExistence type="predicted"/>
<dbReference type="Pfam" id="PF01724">
    <property type="entry name" value="DUF29"/>
    <property type="match status" value="1"/>
</dbReference>